<evidence type="ECO:0000256" key="2">
    <source>
        <dbReference type="ARBA" id="ARBA00022491"/>
    </source>
</evidence>
<evidence type="ECO:0000256" key="7">
    <source>
        <dbReference type="ARBA" id="ARBA00023015"/>
    </source>
</evidence>
<keyword evidence="6 12" id="KW-0068">Autocatalytic cleavage</keyword>
<dbReference type="GO" id="GO:0006260">
    <property type="term" value="P:DNA replication"/>
    <property type="evidence" value="ECO:0007669"/>
    <property type="project" value="UniProtKB-UniRule"/>
</dbReference>
<evidence type="ECO:0000256" key="8">
    <source>
        <dbReference type="ARBA" id="ARBA00023125"/>
    </source>
</evidence>
<proteinExistence type="inferred from homology"/>
<evidence type="ECO:0000256" key="4">
    <source>
        <dbReference type="ARBA" id="ARBA00022763"/>
    </source>
</evidence>
<dbReference type="InterPro" id="IPR036286">
    <property type="entry name" value="LexA/Signal_pep-like_sf"/>
</dbReference>
<keyword evidence="10 12" id="KW-0234">DNA repair</keyword>
<dbReference type="Proteomes" id="UP001288320">
    <property type="component" value="Unassembled WGS sequence"/>
</dbReference>
<dbReference type="Gene3D" id="1.10.10.10">
    <property type="entry name" value="Winged helix-like DNA-binding domain superfamily/Winged helix DNA-binding domain"/>
    <property type="match status" value="1"/>
</dbReference>
<feature type="active site" description="For autocatalytic cleavage activity" evidence="12">
    <location>
        <position position="159"/>
    </location>
</feature>
<organism evidence="16 17">
    <name type="scientific">Actinotignum timonense</name>
    <dbReference type="NCBI Taxonomy" id="1870995"/>
    <lineage>
        <taxon>Bacteria</taxon>
        <taxon>Bacillati</taxon>
        <taxon>Actinomycetota</taxon>
        <taxon>Actinomycetes</taxon>
        <taxon>Actinomycetales</taxon>
        <taxon>Actinomycetaceae</taxon>
        <taxon>Actinotignum</taxon>
    </lineage>
</organism>
<keyword evidence="7 12" id="KW-0805">Transcription regulation</keyword>
<evidence type="ECO:0000256" key="13">
    <source>
        <dbReference type="RuleBase" id="RU003991"/>
    </source>
</evidence>
<evidence type="ECO:0000256" key="6">
    <source>
        <dbReference type="ARBA" id="ARBA00022813"/>
    </source>
</evidence>
<dbReference type="SUPFAM" id="SSF46785">
    <property type="entry name" value="Winged helix' DNA-binding domain"/>
    <property type="match status" value="1"/>
</dbReference>
<gene>
    <name evidence="12 16" type="primary">lexA</name>
    <name evidence="16" type="ORF">R6G74_00350</name>
</gene>
<dbReference type="Pfam" id="PF01726">
    <property type="entry name" value="LexA_DNA_bind"/>
    <property type="match status" value="1"/>
</dbReference>
<comment type="subunit">
    <text evidence="12">Homodimer.</text>
</comment>
<dbReference type="EMBL" id="JAWNFV010000001">
    <property type="protein sequence ID" value="MDY5139769.1"/>
    <property type="molecule type" value="Genomic_DNA"/>
</dbReference>
<comment type="function">
    <text evidence="12">Represses a number of genes involved in the response to DNA damage (SOS response), including recA and lexA. In the presence of single-stranded DNA, RecA interacts with LexA causing an autocatalytic cleavage which disrupts the DNA-binding part of LexA, leading to derepression of the SOS regulon and eventually DNA repair.</text>
</comment>
<dbReference type="GO" id="GO:0006281">
    <property type="term" value="P:DNA repair"/>
    <property type="evidence" value="ECO:0007669"/>
    <property type="project" value="UniProtKB-UniRule"/>
</dbReference>
<keyword evidence="8 12" id="KW-0238">DNA-binding</keyword>
<dbReference type="AlphaFoldDB" id="A0AAW9HDA5"/>
<evidence type="ECO:0000313" key="17">
    <source>
        <dbReference type="Proteomes" id="UP001288320"/>
    </source>
</evidence>
<dbReference type="InterPro" id="IPR050077">
    <property type="entry name" value="LexA_repressor"/>
</dbReference>
<evidence type="ECO:0000259" key="14">
    <source>
        <dbReference type="Pfam" id="PF00717"/>
    </source>
</evidence>
<dbReference type="InterPro" id="IPR006200">
    <property type="entry name" value="LexA"/>
</dbReference>
<dbReference type="InterPro" id="IPR006199">
    <property type="entry name" value="LexA_DNA-bd_dom"/>
</dbReference>
<dbReference type="GO" id="GO:0045892">
    <property type="term" value="P:negative regulation of DNA-templated transcription"/>
    <property type="evidence" value="ECO:0007669"/>
    <property type="project" value="UniProtKB-UniRule"/>
</dbReference>
<keyword evidence="4 12" id="KW-0227">DNA damage</keyword>
<dbReference type="InterPro" id="IPR006197">
    <property type="entry name" value="Peptidase_S24_LexA"/>
</dbReference>
<dbReference type="InterPro" id="IPR015927">
    <property type="entry name" value="Peptidase_S24_S26A/B/C"/>
</dbReference>
<evidence type="ECO:0000256" key="3">
    <source>
        <dbReference type="ARBA" id="ARBA00022705"/>
    </source>
</evidence>
<dbReference type="PANTHER" id="PTHR33516:SF2">
    <property type="entry name" value="LEXA REPRESSOR-RELATED"/>
    <property type="match status" value="1"/>
</dbReference>
<evidence type="ECO:0000259" key="15">
    <source>
        <dbReference type="Pfam" id="PF01726"/>
    </source>
</evidence>
<accession>A0AAW9HDA5</accession>
<comment type="similarity">
    <text evidence="1 12 13">Belongs to the peptidase S24 family.</text>
</comment>
<sequence>MDRPQLTARQAEILDVVINGIVTHRVPPTVREIGEEVGMSSPSSVKYQLDALEEKGYISRNPRRPRMIELTEAGLAHARSSRGDSAWESTLFPVGEPAQSSLESDVPVDISEAINVPVVGKIAAGAPILAEELIEDVFPLPRQLTGTGELFTLKVQGESMIDAAICDGDWVVVRRQPTAENGEIVAAMIDGEATVKVLQRRDGHVTLLPCNPAYSPIPADDSEVLGRVVMVLRTL</sequence>
<keyword evidence="3 12" id="KW-0235">DNA replication</keyword>
<dbReference type="SUPFAM" id="SSF51306">
    <property type="entry name" value="LexA/Signal peptidase"/>
    <property type="match status" value="1"/>
</dbReference>
<evidence type="ECO:0000256" key="12">
    <source>
        <dbReference type="HAMAP-Rule" id="MF_00015"/>
    </source>
</evidence>
<feature type="site" description="Cleavage; by autolysis" evidence="12">
    <location>
        <begin position="124"/>
        <end position="125"/>
    </location>
</feature>
<keyword evidence="2 12" id="KW-0678">Repressor</keyword>
<evidence type="ECO:0000256" key="1">
    <source>
        <dbReference type="ARBA" id="ARBA00007484"/>
    </source>
</evidence>
<keyword evidence="9 12" id="KW-0804">Transcription</keyword>
<reference evidence="16" key="1">
    <citation type="submission" date="2023-10" db="EMBL/GenBank/DDBJ databases">
        <title>Whole Genome based description of the genera Actinobaculum and Actinotignum reveals a complex phylogenetic relationship within the species included in the genus Actinotignum.</title>
        <authorList>
            <person name="Jensen C.S."/>
            <person name="Dargis R."/>
            <person name="Kemp M."/>
            <person name="Christensen J.J."/>
        </authorList>
    </citation>
    <scope>NUCLEOTIDE SEQUENCE</scope>
    <source>
        <strain evidence="16">SLA_B245</strain>
    </source>
</reference>
<dbReference type="FunFam" id="2.10.109.10:FF:000001">
    <property type="entry name" value="LexA repressor"/>
    <property type="match status" value="1"/>
</dbReference>
<dbReference type="RefSeq" id="WP_087070955.1">
    <property type="nucleotide sequence ID" value="NZ_CAUPFC010000001.1"/>
</dbReference>
<name>A0AAW9HDA5_9ACTO</name>
<dbReference type="GO" id="GO:0006508">
    <property type="term" value="P:proteolysis"/>
    <property type="evidence" value="ECO:0007669"/>
    <property type="project" value="InterPro"/>
</dbReference>
<keyword evidence="11 12" id="KW-0742">SOS response</keyword>
<protein>
    <recommendedName>
        <fullName evidence="12">LexA repressor</fullName>
        <ecNumber evidence="12">3.4.21.88</ecNumber>
    </recommendedName>
</protein>
<dbReference type="EC" id="3.4.21.88" evidence="12"/>
<feature type="domain" description="LexA repressor DNA-binding" evidence="15">
    <location>
        <begin position="5"/>
        <end position="66"/>
    </location>
</feature>
<feature type="active site" description="For autocatalytic cleavage activity" evidence="12">
    <location>
        <position position="196"/>
    </location>
</feature>
<dbReference type="PRINTS" id="PR00726">
    <property type="entry name" value="LEXASERPTASE"/>
</dbReference>
<dbReference type="Pfam" id="PF00717">
    <property type="entry name" value="Peptidase_S24"/>
    <property type="match status" value="1"/>
</dbReference>
<dbReference type="InterPro" id="IPR036390">
    <property type="entry name" value="WH_DNA-bd_sf"/>
</dbReference>
<keyword evidence="5 12" id="KW-0378">Hydrolase</keyword>
<dbReference type="HAMAP" id="MF_00015">
    <property type="entry name" value="LexA"/>
    <property type="match status" value="1"/>
</dbReference>
<dbReference type="GO" id="GO:0009432">
    <property type="term" value="P:SOS response"/>
    <property type="evidence" value="ECO:0007669"/>
    <property type="project" value="UniProtKB-UniRule"/>
</dbReference>
<dbReference type="GO" id="GO:0003677">
    <property type="term" value="F:DNA binding"/>
    <property type="evidence" value="ECO:0007669"/>
    <property type="project" value="UniProtKB-UniRule"/>
</dbReference>
<comment type="caution">
    <text evidence="16">The sequence shown here is derived from an EMBL/GenBank/DDBJ whole genome shotgun (WGS) entry which is preliminary data.</text>
</comment>
<dbReference type="CDD" id="cd06529">
    <property type="entry name" value="S24_LexA-like"/>
    <property type="match status" value="1"/>
</dbReference>
<dbReference type="GeneID" id="92813957"/>
<dbReference type="PANTHER" id="PTHR33516">
    <property type="entry name" value="LEXA REPRESSOR"/>
    <property type="match status" value="1"/>
</dbReference>
<dbReference type="GO" id="GO:0004252">
    <property type="term" value="F:serine-type endopeptidase activity"/>
    <property type="evidence" value="ECO:0007669"/>
    <property type="project" value="UniProtKB-UniRule"/>
</dbReference>
<dbReference type="InterPro" id="IPR036388">
    <property type="entry name" value="WH-like_DNA-bd_sf"/>
</dbReference>
<evidence type="ECO:0000256" key="5">
    <source>
        <dbReference type="ARBA" id="ARBA00022801"/>
    </source>
</evidence>
<evidence type="ECO:0000256" key="10">
    <source>
        <dbReference type="ARBA" id="ARBA00023204"/>
    </source>
</evidence>
<evidence type="ECO:0000256" key="11">
    <source>
        <dbReference type="ARBA" id="ARBA00023236"/>
    </source>
</evidence>
<dbReference type="NCBIfam" id="TIGR00498">
    <property type="entry name" value="lexA"/>
    <property type="match status" value="1"/>
</dbReference>
<evidence type="ECO:0000256" key="9">
    <source>
        <dbReference type="ARBA" id="ARBA00023163"/>
    </source>
</evidence>
<dbReference type="InterPro" id="IPR039418">
    <property type="entry name" value="LexA-like"/>
</dbReference>
<comment type="catalytic activity">
    <reaction evidence="12">
        <text>Hydrolysis of Ala-|-Gly bond in repressor LexA.</text>
        <dbReference type="EC" id="3.4.21.88"/>
    </reaction>
</comment>
<evidence type="ECO:0000313" key="16">
    <source>
        <dbReference type="EMBL" id="MDY5139769.1"/>
    </source>
</evidence>
<feature type="domain" description="Peptidase S24/S26A/S26B/S26C" evidence="14">
    <location>
        <begin position="117"/>
        <end position="229"/>
    </location>
</feature>
<feature type="DNA-binding region" description="H-T-H motif" evidence="12">
    <location>
        <begin position="30"/>
        <end position="50"/>
    </location>
</feature>
<dbReference type="Gene3D" id="2.10.109.10">
    <property type="entry name" value="Umud Fragment, subunit A"/>
    <property type="match status" value="1"/>
</dbReference>